<dbReference type="Proteomes" id="UP001607303">
    <property type="component" value="Unassembled WGS sequence"/>
</dbReference>
<accession>A0ABD2CT53</accession>
<comment type="caution">
    <text evidence="1">The sequence shown here is derived from an EMBL/GenBank/DDBJ whole genome shotgun (WGS) entry which is preliminary data.</text>
</comment>
<gene>
    <name evidence="1" type="ORF">V1477_003586</name>
</gene>
<proteinExistence type="predicted"/>
<dbReference type="EMBL" id="JAYRBN010000032">
    <property type="protein sequence ID" value="KAL2748301.1"/>
    <property type="molecule type" value="Genomic_DNA"/>
</dbReference>
<dbReference type="Gene3D" id="3.40.50.720">
    <property type="entry name" value="NAD(P)-binding Rossmann-like Domain"/>
    <property type="match status" value="1"/>
</dbReference>
<dbReference type="InterPro" id="IPR042104">
    <property type="entry name" value="PKS_dehydratase_sf"/>
</dbReference>
<evidence type="ECO:0000313" key="2">
    <source>
        <dbReference type="Proteomes" id="UP001607303"/>
    </source>
</evidence>
<protein>
    <submittedName>
        <fullName evidence="1">Fatty acid synthase-like</fullName>
    </submittedName>
</protein>
<reference evidence="1 2" key="1">
    <citation type="journal article" date="2024" name="Ann. Entomol. Soc. Am.">
        <title>Genomic analyses of the southern and eastern yellowjacket wasps (Hymenoptera: Vespidae) reveal evolutionary signatures of social life.</title>
        <authorList>
            <person name="Catto M.A."/>
            <person name="Caine P.B."/>
            <person name="Orr S.E."/>
            <person name="Hunt B.G."/>
            <person name="Goodisman M.A.D."/>
        </authorList>
    </citation>
    <scope>NUCLEOTIDE SEQUENCE [LARGE SCALE GENOMIC DNA]</scope>
    <source>
        <strain evidence="1">232</strain>
        <tissue evidence="1">Head and thorax</tissue>
    </source>
</reference>
<dbReference type="Gene3D" id="3.10.129.110">
    <property type="entry name" value="Polyketide synthase dehydratase"/>
    <property type="match status" value="1"/>
</dbReference>
<evidence type="ECO:0000313" key="1">
    <source>
        <dbReference type="EMBL" id="KAL2748301.1"/>
    </source>
</evidence>
<dbReference type="AlphaFoldDB" id="A0ABD2CT53"/>
<organism evidence="1 2">
    <name type="scientific">Vespula maculifrons</name>
    <name type="common">Eastern yellow jacket</name>
    <name type="synonym">Wasp</name>
    <dbReference type="NCBI Taxonomy" id="7453"/>
    <lineage>
        <taxon>Eukaryota</taxon>
        <taxon>Metazoa</taxon>
        <taxon>Ecdysozoa</taxon>
        <taxon>Arthropoda</taxon>
        <taxon>Hexapoda</taxon>
        <taxon>Insecta</taxon>
        <taxon>Pterygota</taxon>
        <taxon>Neoptera</taxon>
        <taxon>Endopterygota</taxon>
        <taxon>Hymenoptera</taxon>
        <taxon>Apocrita</taxon>
        <taxon>Aculeata</taxon>
        <taxon>Vespoidea</taxon>
        <taxon>Vespidae</taxon>
        <taxon>Vespinae</taxon>
        <taxon>Vespula</taxon>
    </lineage>
</organism>
<keyword evidence="2" id="KW-1185">Reference proteome</keyword>
<sequence>MSNPKTEINNGLPDNNLFRFVTAFLRIEVVEMRMQKELTVTKWKKNWVTFMDNVMQMIIIDLETTDLFEFVVNKDNRSTEKLDSPIVWDTSDVLLLAEINVNVFTFPSKLGSEDIPKDVTILESYMTEMDGGFLLFPKNRNKSLDILILQELELRIVSEKHTSVEFRILSKKKKKIPENMMIIKVHSNDLTDRKKCILYLSAMKNRITTTQESFFLKKETLSMVRGDLNMMLSTGKISLEVDTRKYIDYLIEFEYNGINISARGIMGVNRNSGLGGFGLELVDLLILRNAQNISLILRNVIEYGYQHMRMELWQSNGVSFKNLICLYASKRDGCKLIVKTALSK</sequence>
<name>A0ABD2CT53_VESMC</name>